<feature type="transmembrane region" description="Helical" evidence="9">
    <location>
        <begin position="390"/>
        <end position="412"/>
    </location>
</feature>
<evidence type="ECO:0000256" key="2">
    <source>
        <dbReference type="ARBA" id="ARBA00022448"/>
    </source>
</evidence>
<keyword evidence="4 9" id="KW-0812">Transmembrane</keyword>
<organism evidence="11 12">
    <name type="scientific">Thielaviopsis punctulata</name>
    <dbReference type="NCBI Taxonomy" id="72032"/>
    <lineage>
        <taxon>Eukaryota</taxon>
        <taxon>Fungi</taxon>
        <taxon>Dikarya</taxon>
        <taxon>Ascomycota</taxon>
        <taxon>Pezizomycotina</taxon>
        <taxon>Sordariomycetes</taxon>
        <taxon>Hypocreomycetidae</taxon>
        <taxon>Microascales</taxon>
        <taxon>Ceratocystidaceae</taxon>
        <taxon>Thielaviopsis</taxon>
    </lineage>
</organism>
<feature type="transmembrane region" description="Helical" evidence="9">
    <location>
        <begin position="349"/>
        <end position="369"/>
    </location>
</feature>
<evidence type="ECO:0000313" key="12">
    <source>
        <dbReference type="Proteomes" id="UP000033483"/>
    </source>
</evidence>
<feature type="transmembrane region" description="Helical" evidence="9">
    <location>
        <begin position="244"/>
        <end position="270"/>
    </location>
</feature>
<feature type="transmembrane region" description="Helical" evidence="9">
    <location>
        <begin position="13"/>
        <end position="31"/>
    </location>
</feature>
<dbReference type="Pfam" id="PF00999">
    <property type="entry name" value="Na_H_Exchanger"/>
    <property type="match status" value="1"/>
</dbReference>
<keyword evidence="7 9" id="KW-0472">Membrane</keyword>
<dbReference type="GO" id="GO:1902600">
    <property type="term" value="P:proton transmembrane transport"/>
    <property type="evidence" value="ECO:0007669"/>
    <property type="project" value="InterPro"/>
</dbReference>
<dbReference type="InterPro" id="IPR006153">
    <property type="entry name" value="Cation/H_exchanger_TM"/>
</dbReference>
<dbReference type="InterPro" id="IPR038770">
    <property type="entry name" value="Na+/solute_symporter_sf"/>
</dbReference>
<gene>
    <name evidence="11" type="ORF">TD95_002066</name>
</gene>
<evidence type="ECO:0000256" key="4">
    <source>
        <dbReference type="ARBA" id="ARBA00022692"/>
    </source>
</evidence>
<keyword evidence="5 9" id="KW-1133">Transmembrane helix</keyword>
<dbReference type="PANTHER" id="PTHR43562">
    <property type="entry name" value="NAPA-TYPE SODIUM/HYDROGEN ANTIPORTER"/>
    <property type="match status" value="1"/>
</dbReference>
<feature type="transmembrane region" description="Helical" evidence="9">
    <location>
        <begin position="424"/>
        <end position="445"/>
    </location>
</feature>
<keyword evidence="12" id="KW-1185">Reference proteome</keyword>
<evidence type="ECO:0000313" key="11">
    <source>
        <dbReference type="EMBL" id="KKA30494.1"/>
    </source>
</evidence>
<feature type="region of interest" description="Disordered" evidence="8">
    <location>
        <begin position="496"/>
        <end position="526"/>
    </location>
</feature>
<evidence type="ECO:0000256" key="9">
    <source>
        <dbReference type="SAM" id="Phobius"/>
    </source>
</evidence>
<comment type="caution">
    <text evidence="11">The sequence shown here is derived from an EMBL/GenBank/DDBJ whole genome shotgun (WGS) entry which is preliminary data.</text>
</comment>
<feature type="transmembrane region" description="Helical" evidence="9">
    <location>
        <begin position="200"/>
        <end position="223"/>
    </location>
</feature>
<feature type="transmembrane region" description="Helical" evidence="9">
    <location>
        <begin position="126"/>
        <end position="148"/>
    </location>
</feature>
<dbReference type="Gene3D" id="1.20.1530.20">
    <property type="match status" value="1"/>
</dbReference>
<keyword evidence="3" id="KW-0050">Antiport</keyword>
<dbReference type="GO" id="GO:0015297">
    <property type="term" value="F:antiporter activity"/>
    <property type="evidence" value="ECO:0007669"/>
    <property type="project" value="UniProtKB-KW"/>
</dbReference>
<sequence>MASSPTDADIHEILVLISFFFLLSISSWLSAKIFNAGPIGQMLVGMLYGVPVWNLLTLKWQQTFISLGYIGLILIVFEGGLTINLDAMKKHAIMITISGTISLMVPMAVSLVFLHCALNYELVESFILGAALSSTSLGTTFVVIHTVATSFDFSRTRLGTVLIGAVVLNDIVGLVLSAAIDGLGRSAHTAGPASAPMYWVLLSPIAASIVLGTITPLLTTFLLSPVFRWYIEPTFARFKHVSNVLLMAATLTSFLTLAAVAGTSMLLGAFLAGTVVARLPCTHPDAPFMVLSREHGESEPGKTPHFVHTFEKYFVGGQKYILEPMFFASVGFGIPFKELWGHEVLWKGAVYALLMLLSKVFLAILILPYDFYMRKRDRGSARFIPQLHKYALIFGFGMVARGEIGLLTMQIGHNHTSYLTKESFVVAIWAIILNTMAGPIFVGTLMRAAKNTIAEDPLWGFPLSAPFPKTQDWDTVSTASARGRWANRMHSRAVHGSMSRSVSSVGRRDLDRCASPGSARSHELRAASPGISVLESGAAHLRSAPYQSLPAPPEKMGSKLPLEVPKSMIAFLRSREPERERAT</sequence>
<dbReference type="PANTHER" id="PTHR43562:SF2">
    <property type="entry name" value="SODIUM-HYDROGEN ANTIPORTER"/>
    <property type="match status" value="1"/>
</dbReference>
<dbReference type="EMBL" id="LAEV01000371">
    <property type="protein sequence ID" value="KKA30494.1"/>
    <property type="molecule type" value="Genomic_DNA"/>
</dbReference>
<keyword evidence="6" id="KW-0406">Ion transport</keyword>
<dbReference type="GO" id="GO:0016020">
    <property type="term" value="C:membrane"/>
    <property type="evidence" value="ECO:0007669"/>
    <property type="project" value="UniProtKB-SubCell"/>
</dbReference>
<feature type="transmembrane region" description="Helical" evidence="9">
    <location>
        <begin position="160"/>
        <end position="180"/>
    </location>
</feature>
<feature type="transmembrane region" description="Helical" evidence="9">
    <location>
        <begin position="92"/>
        <end position="114"/>
    </location>
</feature>
<evidence type="ECO:0000259" key="10">
    <source>
        <dbReference type="Pfam" id="PF00999"/>
    </source>
</evidence>
<evidence type="ECO:0000256" key="6">
    <source>
        <dbReference type="ARBA" id="ARBA00023065"/>
    </source>
</evidence>
<dbReference type="OrthoDB" id="1288932at2759"/>
<protein>
    <recommendedName>
        <fullName evidence="10">Cation/H+ exchanger transmembrane domain-containing protein</fullName>
    </recommendedName>
</protein>
<evidence type="ECO:0000256" key="1">
    <source>
        <dbReference type="ARBA" id="ARBA00004141"/>
    </source>
</evidence>
<evidence type="ECO:0000256" key="8">
    <source>
        <dbReference type="SAM" id="MobiDB-lite"/>
    </source>
</evidence>
<evidence type="ECO:0000256" key="7">
    <source>
        <dbReference type="ARBA" id="ARBA00023136"/>
    </source>
</evidence>
<evidence type="ECO:0000256" key="5">
    <source>
        <dbReference type="ARBA" id="ARBA00022989"/>
    </source>
</evidence>
<keyword evidence="2" id="KW-0813">Transport</keyword>
<feature type="domain" description="Cation/H+ exchanger transmembrane" evidence="10">
    <location>
        <begin position="23"/>
        <end position="445"/>
    </location>
</feature>
<accession>A0A0F4ZIN9</accession>
<evidence type="ECO:0000256" key="3">
    <source>
        <dbReference type="ARBA" id="ARBA00022449"/>
    </source>
</evidence>
<reference evidence="11 12" key="1">
    <citation type="submission" date="2015-03" db="EMBL/GenBank/DDBJ databases">
        <authorList>
            <person name="Radwan O."/>
            <person name="Al-Naeli F.A."/>
            <person name="Rendon G.A."/>
            <person name="Fields C."/>
        </authorList>
    </citation>
    <scope>NUCLEOTIDE SEQUENCE [LARGE SCALE GENOMIC DNA]</scope>
    <source>
        <strain evidence="11">CR-DP1</strain>
    </source>
</reference>
<dbReference type="Proteomes" id="UP000033483">
    <property type="component" value="Unassembled WGS sequence"/>
</dbReference>
<feature type="transmembrane region" description="Helical" evidence="9">
    <location>
        <begin position="64"/>
        <end position="85"/>
    </location>
</feature>
<proteinExistence type="predicted"/>
<feature type="compositionally biased region" description="Low complexity" evidence="8">
    <location>
        <begin position="496"/>
        <end position="505"/>
    </location>
</feature>
<feature type="transmembrane region" description="Helical" evidence="9">
    <location>
        <begin position="38"/>
        <end position="58"/>
    </location>
</feature>
<comment type="subcellular location">
    <subcellularLocation>
        <location evidence="1">Membrane</location>
        <topology evidence="1">Multi-pass membrane protein</topology>
    </subcellularLocation>
</comment>
<dbReference type="AlphaFoldDB" id="A0A0F4ZIN9"/>
<name>A0A0F4ZIN9_9PEZI</name>